<comment type="caution">
    <text evidence="10">The sequence shown here is derived from an EMBL/GenBank/DDBJ whole genome shotgun (WGS) entry which is preliminary data.</text>
</comment>
<comment type="subunit">
    <text evidence="8 9">Homodimer.</text>
</comment>
<keyword evidence="4 8" id="KW-0312">Gluconeogenesis</keyword>
<feature type="binding site" evidence="8">
    <location>
        <position position="166"/>
    </location>
    <ligand>
        <name>substrate</name>
    </ligand>
</feature>
<dbReference type="InterPro" id="IPR035990">
    <property type="entry name" value="TIM_sf"/>
</dbReference>
<proteinExistence type="inferred from homology"/>
<evidence type="ECO:0000256" key="5">
    <source>
        <dbReference type="ARBA" id="ARBA00022490"/>
    </source>
</evidence>
<feature type="active site" description="Proton acceptor" evidence="8">
    <location>
        <position position="160"/>
    </location>
</feature>
<keyword evidence="7 8" id="KW-0413">Isomerase</keyword>
<dbReference type="RefSeq" id="WP_330197578.1">
    <property type="nucleotide sequence ID" value="NZ_JAZDRP010000001.1"/>
</dbReference>
<dbReference type="NCBIfam" id="TIGR00419">
    <property type="entry name" value="tim"/>
    <property type="match status" value="1"/>
</dbReference>
<dbReference type="PROSITE" id="PS00171">
    <property type="entry name" value="TIM_1"/>
    <property type="match status" value="1"/>
</dbReference>
<dbReference type="HAMAP" id="MF_00147_B">
    <property type="entry name" value="TIM_B"/>
    <property type="match status" value="1"/>
</dbReference>
<dbReference type="EC" id="5.3.1.1" evidence="8 9"/>
<dbReference type="InterPro" id="IPR020861">
    <property type="entry name" value="Triosephosphate_isomerase_AS"/>
</dbReference>
<name>A0ABU7LLV7_9PROT</name>
<dbReference type="InterPro" id="IPR000652">
    <property type="entry name" value="Triosephosphate_isomerase"/>
</dbReference>
<dbReference type="SUPFAM" id="SSF51351">
    <property type="entry name" value="Triosephosphate isomerase (TIM)"/>
    <property type="match status" value="1"/>
</dbReference>
<dbReference type="PROSITE" id="PS51440">
    <property type="entry name" value="TIM_2"/>
    <property type="match status" value="1"/>
</dbReference>
<keyword evidence="11" id="KW-1185">Reference proteome</keyword>
<evidence type="ECO:0000256" key="8">
    <source>
        <dbReference type="HAMAP-Rule" id="MF_00147"/>
    </source>
</evidence>
<dbReference type="Pfam" id="PF00121">
    <property type="entry name" value="TIM"/>
    <property type="match status" value="1"/>
</dbReference>
<evidence type="ECO:0000256" key="2">
    <source>
        <dbReference type="ARBA" id="ARBA00004939"/>
    </source>
</evidence>
<comment type="pathway">
    <text evidence="2">Carbohydrate metabolism; erythritol degradation.</text>
</comment>
<dbReference type="InterPro" id="IPR022896">
    <property type="entry name" value="TrioseP_Isoase_bac/euk"/>
</dbReference>
<evidence type="ECO:0000313" key="11">
    <source>
        <dbReference type="Proteomes" id="UP001354971"/>
    </source>
</evidence>
<sequence length="238" mass="24813">MARRMLIAGNWKMNGLRQSLGFFEEIRTLVEPGYAVDVLVAPPATLVQAAAQASNGIFIAGQDCHVAESGAHTGDISAAMLKDAGATHVIVGHSERRSDHGERSETVRQKAEAAQSAGLVPIICVGEQEEDRRAGRHTDVVGEQLDASNPGNGDFIIAYEPVWAIGTGLTASVRDIAAMHEFIRGRVAGGASRQILYGGSVKPDNAAEILDLDDVDGALVGGASLKASDFAAIISAAS</sequence>
<evidence type="ECO:0000256" key="6">
    <source>
        <dbReference type="ARBA" id="ARBA00023152"/>
    </source>
</evidence>
<comment type="similarity">
    <text evidence="3 8 9">Belongs to the triosephosphate isomerase family.</text>
</comment>
<comment type="catalytic activity">
    <reaction evidence="8 9">
        <text>D-glyceraldehyde 3-phosphate = dihydroxyacetone phosphate</text>
        <dbReference type="Rhea" id="RHEA:18585"/>
        <dbReference type="ChEBI" id="CHEBI:57642"/>
        <dbReference type="ChEBI" id="CHEBI:59776"/>
        <dbReference type="EC" id="5.3.1.1"/>
    </reaction>
</comment>
<feature type="binding site" evidence="8">
    <location>
        <begin position="221"/>
        <end position="222"/>
    </location>
    <ligand>
        <name>substrate</name>
    </ligand>
</feature>
<accession>A0ABU7LLV7</accession>
<feature type="binding site" evidence="8">
    <location>
        <position position="200"/>
    </location>
    <ligand>
        <name>substrate</name>
    </ligand>
</feature>
<comment type="catalytic activity">
    <reaction evidence="1">
        <text>L-erythrulose 1-phosphate = D-erythrulose 4-phosphate</text>
        <dbReference type="Rhea" id="RHEA:49588"/>
        <dbReference type="ChEBI" id="CHEBI:58002"/>
        <dbReference type="ChEBI" id="CHEBI:90796"/>
        <dbReference type="EC" id="5.3.1.33"/>
    </reaction>
</comment>
<evidence type="ECO:0000256" key="9">
    <source>
        <dbReference type="RuleBase" id="RU363013"/>
    </source>
</evidence>
<reference evidence="10 11" key="1">
    <citation type="submission" date="2024-01" db="EMBL/GenBank/DDBJ databases">
        <title>Hyphobacterium bacterium isolated from marine sediment.</title>
        <authorList>
            <person name="Zhao S."/>
        </authorList>
    </citation>
    <scope>NUCLEOTIDE SEQUENCE [LARGE SCALE GENOMIC DNA]</scope>
    <source>
        <strain evidence="11">HN65</strain>
    </source>
</reference>
<comment type="function">
    <text evidence="8">Involved in the gluconeogenesis. Catalyzes stereospecifically the conversion of dihydroxyacetone phosphate (DHAP) to D-glyceraldehyde-3-phosphate (G3P).</text>
</comment>
<keyword evidence="6 8" id="KW-0324">Glycolysis</keyword>
<gene>
    <name evidence="8 10" type="primary">tpiA</name>
    <name evidence="10" type="ORF">V0U79_00925</name>
</gene>
<protein>
    <recommendedName>
        <fullName evidence="8 9">Triosephosphate isomerase</fullName>
        <shortName evidence="8">TIM</shortName>
        <shortName evidence="8">TPI</shortName>
        <ecNumber evidence="8 9">5.3.1.1</ecNumber>
    </recommendedName>
    <alternativeName>
        <fullName evidence="8">Triose-phosphate isomerase</fullName>
    </alternativeName>
</protein>
<dbReference type="PANTHER" id="PTHR21139">
    <property type="entry name" value="TRIOSEPHOSPHATE ISOMERASE"/>
    <property type="match status" value="1"/>
</dbReference>
<comment type="subcellular location">
    <subcellularLocation>
        <location evidence="8 9">Cytoplasm</location>
    </subcellularLocation>
</comment>
<dbReference type="InterPro" id="IPR013785">
    <property type="entry name" value="Aldolase_TIM"/>
</dbReference>
<evidence type="ECO:0000313" key="10">
    <source>
        <dbReference type="EMBL" id="MEE2524913.1"/>
    </source>
</evidence>
<dbReference type="CDD" id="cd00311">
    <property type="entry name" value="TIM"/>
    <property type="match status" value="1"/>
</dbReference>
<dbReference type="GO" id="GO:0004807">
    <property type="term" value="F:triose-phosphate isomerase activity"/>
    <property type="evidence" value="ECO:0007669"/>
    <property type="project" value="UniProtKB-EC"/>
</dbReference>
<dbReference type="PANTHER" id="PTHR21139:SF42">
    <property type="entry name" value="TRIOSEPHOSPHATE ISOMERASE"/>
    <property type="match status" value="1"/>
</dbReference>
<comment type="pathway">
    <text evidence="8 9">Carbohydrate degradation; glycolysis; D-glyceraldehyde 3-phosphate from glycerone phosphate: step 1/1.</text>
</comment>
<evidence type="ECO:0000256" key="7">
    <source>
        <dbReference type="ARBA" id="ARBA00023235"/>
    </source>
</evidence>
<dbReference type="Gene3D" id="3.20.20.70">
    <property type="entry name" value="Aldolase class I"/>
    <property type="match status" value="1"/>
</dbReference>
<feature type="active site" description="Electrophile" evidence="8">
    <location>
        <position position="93"/>
    </location>
</feature>
<evidence type="ECO:0000256" key="4">
    <source>
        <dbReference type="ARBA" id="ARBA00022432"/>
    </source>
</evidence>
<evidence type="ECO:0000256" key="1">
    <source>
        <dbReference type="ARBA" id="ARBA00000148"/>
    </source>
</evidence>
<keyword evidence="5 8" id="KW-0963">Cytoplasm</keyword>
<comment type="pathway">
    <text evidence="8 9">Carbohydrate biosynthesis; gluconeogenesis.</text>
</comment>
<dbReference type="EMBL" id="JAZDRP010000001">
    <property type="protein sequence ID" value="MEE2524913.1"/>
    <property type="molecule type" value="Genomic_DNA"/>
</dbReference>
<dbReference type="Proteomes" id="UP001354971">
    <property type="component" value="Unassembled WGS sequence"/>
</dbReference>
<evidence type="ECO:0000256" key="3">
    <source>
        <dbReference type="ARBA" id="ARBA00007422"/>
    </source>
</evidence>
<organism evidence="10 11">
    <name type="scientific">Hyphobacterium lacteum</name>
    <dbReference type="NCBI Taxonomy" id="3116575"/>
    <lineage>
        <taxon>Bacteria</taxon>
        <taxon>Pseudomonadati</taxon>
        <taxon>Pseudomonadota</taxon>
        <taxon>Alphaproteobacteria</taxon>
        <taxon>Maricaulales</taxon>
        <taxon>Maricaulaceae</taxon>
        <taxon>Hyphobacterium</taxon>
    </lineage>
</organism>
<feature type="binding site" evidence="8">
    <location>
        <begin position="10"/>
        <end position="12"/>
    </location>
    <ligand>
        <name>substrate</name>
    </ligand>
</feature>